<sequence length="530" mass="58238">MADLSKRIERAELAARSADQPLVQWQPLPGPQTMAFESEADVIGFGGAAGGGKSFLGIGLALMQHQRVAIFRRHATEMTAIVDEIAGLLGHRDGLNQVQGIWRLPGRVLEFGSVPNLGDERKYQGRAKDFLFIDEATNLLEQQVRFLAGWVRTTDPGQRTRVLMTFNPPTNAEGRWVINYFAPWLDRKFPAPAQPGELRYAAVVDGKDTWVPDSRPFVLDGAERVYSFDPADYTGPRQALVIRPQSRTFIPSRVTDNPHLVGTAYLATLQALPEPLRSQMLHGSFDAGIEDDAFQVVPTAWVEAAMARWQKRSPKPPMEAVGVDVARGGRDETVLARRHRLPGGALWFDELIALPGASTPDGQSVAAQVIAARRDSAALLLDVVGVGSSPFDFLRDAVRGTVLGVNVAERAGGTDKSGRLVFFNQRSELWWRVRESLDPLSDTGIELPPDQRLLADLCAPRWSMSGTAVRVEGRDEIVKRIGRSPDRASALILCFAPFPAAHVYSQVHDREDEAARQAVLDYDPYAGLIA</sequence>
<protein>
    <submittedName>
        <fullName evidence="1">Terminase</fullName>
    </submittedName>
</protein>
<proteinExistence type="predicted"/>
<accession>A0A3S2UB30</accession>
<dbReference type="Gene3D" id="3.30.420.240">
    <property type="match status" value="1"/>
</dbReference>
<dbReference type="Proteomes" id="UP000288178">
    <property type="component" value="Unassembled WGS sequence"/>
</dbReference>
<dbReference type="AlphaFoldDB" id="A0A3S2UB30"/>
<evidence type="ECO:0000313" key="2">
    <source>
        <dbReference type="Proteomes" id="UP000288178"/>
    </source>
</evidence>
<organism evidence="1 2">
    <name type="scientific">Rubrivivax albus</name>
    <dbReference type="NCBI Taxonomy" id="2499835"/>
    <lineage>
        <taxon>Bacteria</taxon>
        <taxon>Pseudomonadati</taxon>
        <taxon>Pseudomonadota</taxon>
        <taxon>Betaproteobacteria</taxon>
        <taxon>Burkholderiales</taxon>
        <taxon>Sphaerotilaceae</taxon>
        <taxon>Rubrivivax</taxon>
    </lineage>
</organism>
<dbReference type="RefSeq" id="WP_128195676.1">
    <property type="nucleotide sequence ID" value="NZ_SACT01000001.1"/>
</dbReference>
<dbReference type="EMBL" id="SACT01000001">
    <property type="protein sequence ID" value="RVT53971.1"/>
    <property type="molecule type" value="Genomic_DNA"/>
</dbReference>
<reference evidence="1 2" key="1">
    <citation type="submission" date="2019-01" db="EMBL/GenBank/DDBJ databases">
        <authorList>
            <person name="Chen W.-M."/>
        </authorList>
    </citation>
    <scope>NUCLEOTIDE SEQUENCE [LARGE SCALE GENOMIC DNA]</scope>
    <source>
        <strain evidence="1 2">ICH-3</strain>
    </source>
</reference>
<name>A0A3S2UB30_9BURK</name>
<comment type="caution">
    <text evidence="1">The sequence shown here is derived from an EMBL/GenBank/DDBJ whole genome shotgun (WGS) entry which is preliminary data.</text>
</comment>
<dbReference type="InterPro" id="IPR027417">
    <property type="entry name" value="P-loop_NTPase"/>
</dbReference>
<gene>
    <name evidence="1" type="ORF">ENE75_03585</name>
</gene>
<dbReference type="OrthoDB" id="9775154at2"/>
<evidence type="ECO:0000313" key="1">
    <source>
        <dbReference type="EMBL" id="RVT53971.1"/>
    </source>
</evidence>
<dbReference type="Gene3D" id="3.40.50.300">
    <property type="entry name" value="P-loop containing nucleotide triphosphate hydrolases"/>
    <property type="match status" value="1"/>
</dbReference>
<keyword evidence="2" id="KW-1185">Reference proteome</keyword>